<dbReference type="Gene3D" id="3.30.530.20">
    <property type="match status" value="1"/>
</dbReference>
<comment type="similarity">
    <text evidence="1">Belongs to the AHA1 family.</text>
</comment>
<dbReference type="EMBL" id="JBAWSY010000025">
    <property type="protein sequence ID" value="MEI4771701.1"/>
    <property type="molecule type" value="Genomic_DNA"/>
</dbReference>
<organism evidence="3 4">
    <name type="scientific">Psychrobacillus mangrovi</name>
    <dbReference type="NCBI Taxonomy" id="3117745"/>
    <lineage>
        <taxon>Bacteria</taxon>
        <taxon>Bacillati</taxon>
        <taxon>Bacillota</taxon>
        <taxon>Bacilli</taxon>
        <taxon>Bacillales</taxon>
        <taxon>Bacillaceae</taxon>
        <taxon>Psychrobacillus</taxon>
    </lineage>
</organism>
<accession>A0ABU8FCC2</accession>
<comment type="caution">
    <text evidence="3">The sequence shown here is derived from an EMBL/GenBank/DDBJ whole genome shotgun (WGS) entry which is preliminary data.</text>
</comment>
<evidence type="ECO:0000256" key="1">
    <source>
        <dbReference type="ARBA" id="ARBA00006817"/>
    </source>
</evidence>
<name>A0ABU8FCC2_9BACI</name>
<reference evidence="3 4" key="1">
    <citation type="submission" date="2024-01" db="EMBL/GenBank/DDBJ databases">
        <title>Seven novel Bacillus-like species.</title>
        <authorList>
            <person name="Liu G."/>
        </authorList>
    </citation>
    <scope>NUCLEOTIDE SEQUENCE [LARGE SCALE GENOMIC DNA]</scope>
    <source>
        <strain evidence="3 4">FJAT-51614</strain>
    </source>
</reference>
<proteinExistence type="inferred from homology"/>
<dbReference type="InterPro" id="IPR023393">
    <property type="entry name" value="START-like_dom_sf"/>
</dbReference>
<feature type="domain" description="Activator of Hsp90 ATPase homologue 1/2-like C-terminal" evidence="2">
    <location>
        <begin position="17"/>
        <end position="157"/>
    </location>
</feature>
<dbReference type="InterPro" id="IPR013538">
    <property type="entry name" value="ASHA1/2-like_C"/>
</dbReference>
<dbReference type="RefSeq" id="WP_336499250.1">
    <property type="nucleotide sequence ID" value="NZ_JBAWSY010000025.1"/>
</dbReference>
<dbReference type="Pfam" id="PF08327">
    <property type="entry name" value="AHSA1"/>
    <property type="match status" value="1"/>
</dbReference>
<evidence type="ECO:0000313" key="3">
    <source>
        <dbReference type="EMBL" id="MEI4771701.1"/>
    </source>
</evidence>
<protein>
    <submittedName>
        <fullName evidence="3">SRPBCC domain-containing protein</fullName>
    </submittedName>
</protein>
<dbReference type="CDD" id="cd07814">
    <property type="entry name" value="SRPBCC_CalC_Aha1-like"/>
    <property type="match status" value="1"/>
</dbReference>
<evidence type="ECO:0000259" key="2">
    <source>
        <dbReference type="Pfam" id="PF08327"/>
    </source>
</evidence>
<dbReference type="SUPFAM" id="SSF55961">
    <property type="entry name" value="Bet v1-like"/>
    <property type="match status" value="1"/>
</dbReference>
<sequence>MENYSTTTLKMTRVFDVAPERVFDAWLNPEMMRKWFFTLEGTNKVAQNNPQVGGSWEIVDHREGKDYRAIGEYLEIDPPNKLVFTFKMPQFSDTVDTITVELKELSKGCEMTFSQNIIVPHEESWTKSDIEKALGEYHDGSEHGWNLMFMGLKELVETGKVSYTG</sequence>
<keyword evidence="4" id="KW-1185">Reference proteome</keyword>
<dbReference type="Proteomes" id="UP001364890">
    <property type="component" value="Unassembled WGS sequence"/>
</dbReference>
<gene>
    <name evidence="3" type="ORF">WAX74_18940</name>
</gene>
<evidence type="ECO:0000313" key="4">
    <source>
        <dbReference type="Proteomes" id="UP001364890"/>
    </source>
</evidence>